<sequence>MKTILKRGYLAAICLCGMVSSYGQATEKIDIVSTAVPFLRISPDARAGGMGETGVSTSPNANSQFYNVAKYAFVHDLSGVSATYTPWLKDLGLKDVYLASVAGYYKPGEEQAFSASLRYFSLGNIEISDADGNDLGHQKSSELGFDLGYSRKLTANLSVGAALRYIYSNLAGTVSTTGSMYKAGNAFAADLGVYYNKVDEAGEGWHAGAALTNLGSKIGYTNDATQKNYLPANLALGAGYSWVFNEVHKISLHGEINKLMVPKLPDASDSAAYAKYGSEGSLSGLFKSFGNSAMAYSIGSEYVYNRLYALRLGYYTDSRSMGKRNYLTAGVGINYSMFGVNFSYLVPSGSGVTRNPLSNTLRFSLLFYMSKEAK</sequence>
<dbReference type="Gene3D" id="2.40.160.60">
    <property type="entry name" value="Outer membrane protein transport protein (OMPP1/FadL/TodX)"/>
    <property type="match status" value="1"/>
</dbReference>
<dbReference type="OrthoDB" id="9758448at2"/>
<evidence type="ECO:0000313" key="4">
    <source>
        <dbReference type="Proteomes" id="UP000186917"/>
    </source>
</evidence>
<feature type="domain" description="Type IX secretion system protein PorV" evidence="2">
    <location>
        <begin position="26"/>
        <end position="263"/>
    </location>
</feature>
<evidence type="ECO:0000259" key="2">
    <source>
        <dbReference type="Pfam" id="PF19572"/>
    </source>
</evidence>
<feature type="chain" id="PRO_5013247215" description="Type IX secretion system protein PorV domain-containing protein" evidence="1">
    <location>
        <begin position="26"/>
        <end position="374"/>
    </location>
</feature>
<evidence type="ECO:0000256" key="1">
    <source>
        <dbReference type="SAM" id="SignalP"/>
    </source>
</evidence>
<name>A0A1N7RDX9_9BACT</name>
<proteinExistence type="predicted"/>
<dbReference type="InterPro" id="IPR047799">
    <property type="entry name" value="T9SS_OM_PorV"/>
</dbReference>
<dbReference type="STRING" id="477680.SAMN05421788_112120"/>
<organism evidence="3 4">
    <name type="scientific">Filimonas lacunae</name>
    <dbReference type="NCBI Taxonomy" id="477680"/>
    <lineage>
        <taxon>Bacteria</taxon>
        <taxon>Pseudomonadati</taxon>
        <taxon>Bacteroidota</taxon>
        <taxon>Chitinophagia</taxon>
        <taxon>Chitinophagales</taxon>
        <taxon>Chitinophagaceae</taxon>
        <taxon>Filimonas</taxon>
    </lineage>
</organism>
<dbReference type="NCBIfam" id="NF033710">
    <property type="entry name" value="T9SS_OM_PorV"/>
    <property type="match status" value="1"/>
</dbReference>
<protein>
    <recommendedName>
        <fullName evidence="2">Type IX secretion system protein PorV domain-containing protein</fullName>
    </recommendedName>
</protein>
<dbReference type="AlphaFoldDB" id="A0A1N7RDX9"/>
<dbReference type="RefSeq" id="WP_084206501.1">
    <property type="nucleotide sequence ID" value="NZ_AP017422.1"/>
</dbReference>
<dbReference type="Proteomes" id="UP000186917">
    <property type="component" value="Unassembled WGS sequence"/>
</dbReference>
<gene>
    <name evidence="3" type="ORF">SAMN05421788_112120</name>
</gene>
<reference evidence="4" key="1">
    <citation type="submission" date="2017-01" db="EMBL/GenBank/DDBJ databases">
        <authorList>
            <person name="Varghese N."/>
            <person name="Submissions S."/>
        </authorList>
    </citation>
    <scope>NUCLEOTIDE SEQUENCE [LARGE SCALE GENOMIC DNA]</scope>
    <source>
        <strain evidence="4">DSM 21054</strain>
    </source>
</reference>
<accession>A0A1N7RDX9</accession>
<dbReference type="EMBL" id="FTOR01000012">
    <property type="protein sequence ID" value="SIT33331.1"/>
    <property type="molecule type" value="Genomic_DNA"/>
</dbReference>
<evidence type="ECO:0000313" key="3">
    <source>
        <dbReference type="EMBL" id="SIT33331.1"/>
    </source>
</evidence>
<keyword evidence="1" id="KW-0732">Signal</keyword>
<feature type="signal peptide" evidence="1">
    <location>
        <begin position="1"/>
        <end position="25"/>
    </location>
</feature>
<keyword evidence="4" id="KW-1185">Reference proteome</keyword>
<dbReference type="Pfam" id="PF19572">
    <property type="entry name" value="PorV"/>
    <property type="match status" value="1"/>
</dbReference>
<dbReference type="NCBIfam" id="NF033709">
    <property type="entry name" value="PorV_fam"/>
    <property type="match status" value="1"/>
</dbReference>
<dbReference type="InterPro" id="IPR045741">
    <property type="entry name" value="PorV"/>
</dbReference>